<dbReference type="AlphaFoldDB" id="A0AAD9KLZ4"/>
<name>A0AAD9KLZ4_RIDPI</name>
<dbReference type="GO" id="GO:1905786">
    <property type="term" value="P:positive regulation of anaphase-promoting complex-dependent catabolic process"/>
    <property type="evidence" value="ECO:0007669"/>
    <property type="project" value="TreeGrafter"/>
</dbReference>
<comment type="subunit">
    <text evidence="9">Component of a complex with CDC20, CDC27, SPATC1 and TUBG1. Interacts with NEUROD2. Interacts with dimeric MAD2L1 in its closed conformation form. Interacts with BUB1B. The phosphorylated form interacts with APC/C. Interacts with NINL. May interact with MAD2L2. Interacts with CDK5RAP2. Interacts with SIRT2. Interacts with isoform 1 of NEK2. Interacts with HSF1 (via phosphorylated form); this interaction occurs in mitosis in a MAD2L1-dependent manner and prevents PLK1-stimulated degradation of HSF1 by blocking the recruitment of the SCF(BTRC) ubiquitin ligase complex. Interacts (via the N-terminal substrate-binding domain) with FBXO5. Interacts with CCNF. Interacts with USP22.</text>
</comment>
<dbReference type="EMBL" id="JAODUO010000865">
    <property type="protein sequence ID" value="KAK2173579.1"/>
    <property type="molecule type" value="Genomic_DNA"/>
</dbReference>
<dbReference type="Pfam" id="PF24807">
    <property type="entry name" value="WD40_CDC20-Fz"/>
    <property type="match status" value="1"/>
</dbReference>
<evidence type="ECO:0000256" key="1">
    <source>
        <dbReference type="ARBA" id="ARBA00004906"/>
    </source>
</evidence>
<dbReference type="Gene3D" id="2.130.10.10">
    <property type="entry name" value="YVTN repeat-like/Quinoprotein amine dehydrogenase"/>
    <property type="match status" value="1"/>
</dbReference>
<evidence type="ECO:0000256" key="6">
    <source>
        <dbReference type="ARBA" id="ARBA00022776"/>
    </source>
</evidence>
<keyword evidence="3 13" id="KW-0853">WD repeat</keyword>
<comment type="caution">
    <text evidence="16">The sequence shown here is derived from an EMBL/GenBank/DDBJ whole genome shotgun (WGS) entry which is preliminary data.</text>
</comment>
<feature type="compositionally biased region" description="Polar residues" evidence="14">
    <location>
        <begin position="47"/>
        <end position="56"/>
    </location>
</feature>
<evidence type="ECO:0000313" key="17">
    <source>
        <dbReference type="Proteomes" id="UP001209878"/>
    </source>
</evidence>
<dbReference type="GO" id="GO:0051301">
    <property type="term" value="P:cell division"/>
    <property type="evidence" value="ECO:0007669"/>
    <property type="project" value="UniProtKB-KW"/>
</dbReference>
<feature type="repeat" description="WD" evidence="13">
    <location>
        <begin position="247"/>
        <end position="288"/>
    </location>
</feature>
<keyword evidence="7" id="KW-0833">Ubl conjugation pathway</keyword>
<dbReference type="GO" id="GO:0010997">
    <property type="term" value="F:anaphase-promoting complex binding"/>
    <property type="evidence" value="ECO:0007669"/>
    <property type="project" value="InterPro"/>
</dbReference>
<feature type="repeat" description="WD" evidence="13">
    <location>
        <begin position="330"/>
        <end position="371"/>
    </location>
</feature>
<dbReference type="PROSITE" id="PS50294">
    <property type="entry name" value="WD_REPEATS_REGION"/>
    <property type="match status" value="3"/>
</dbReference>
<dbReference type="InterPro" id="IPR001680">
    <property type="entry name" value="WD40_rpt"/>
</dbReference>
<dbReference type="InterPro" id="IPR033010">
    <property type="entry name" value="Cdc20/Fizzy"/>
</dbReference>
<feature type="domain" description="CDC20/Fizzy WD40" evidence="15">
    <location>
        <begin position="201"/>
        <end position="497"/>
    </location>
</feature>
<dbReference type="GO" id="GO:0031145">
    <property type="term" value="P:anaphase-promoting complex-dependent catabolic process"/>
    <property type="evidence" value="ECO:0007669"/>
    <property type="project" value="TreeGrafter"/>
</dbReference>
<comment type="pathway">
    <text evidence="1">Protein modification; protein ubiquitination.</text>
</comment>
<proteinExistence type="inferred from homology"/>
<evidence type="ECO:0000256" key="8">
    <source>
        <dbReference type="ARBA" id="ARBA00023306"/>
    </source>
</evidence>
<keyword evidence="6" id="KW-0498">Mitosis</keyword>
<evidence type="ECO:0000256" key="5">
    <source>
        <dbReference type="ARBA" id="ARBA00022737"/>
    </source>
</evidence>
<dbReference type="PANTHER" id="PTHR19918">
    <property type="entry name" value="CELL DIVISION CYCLE 20 CDC20 FIZZY -RELATED"/>
    <property type="match status" value="1"/>
</dbReference>
<keyword evidence="8" id="KW-0131">Cell cycle</keyword>
<dbReference type="PROSITE" id="PS50082">
    <property type="entry name" value="WD_REPEATS_2"/>
    <property type="match status" value="3"/>
</dbReference>
<dbReference type="FunFam" id="2.130.10.10:FF:000224">
    <property type="entry name" value="cell division cycle protein 20 homolog"/>
    <property type="match status" value="1"/>
</dbReference>
<dbReference type="PANTHER" id="PTHR19918:SF8">
    <property type="entry name" value="FI02843P"/>
    <property type="match status" value="1"/>
</dbReference>
<evidence type="ECO:0000256" key="14">
    <source>
        <dbReference type="SAM" id="MobiDB-lite"/>
    </source>
</evidence>
<dbReference type="InterPro" id="IPR015943">
    <property type="entry name" value="WD40/YVTN_repeat-like_dom_sf"/>
</dbReference>
<evidence type="ECO:0000256" key="13">
    <source>
        <dbReference type="PROSITE-ProRule" id="PRU00221"/>
    </source>
</evidence>
<evidence type="ECO:0000256" key="4">
    <source>
        <dbReference type="ARBA" id="ARBA00022618"/>
    </source>
</evidence>
<feature type="region of interest" description="Disordered" evidence="14">
    <location>
        <begin position="47"/>
        <end position="103"/>
    </location>
</feature>
<evidence type="ECO:0000256" key="9">
    <source>
        <dbReference type="ARBA" id="ARBA00062231"/>
    </source>
</evidence>
<reference evidence="16" key="1">
    <citation type="journal article" date="2023" name="Mol. Biol. Evol.">
        <title>Third-Generation Sequencing Reveals the Adaptive Role of the Epigenome in Three Deep-Sea Polychaetes.</title>
        <authorList>
            <person name="Perez M."/>
            <person name="Aroh O."/>
            <person name="Sun Y."/>
            <person name="Lan Y."/>
            <person name="Juniper S.K."/>
            <person name="Young C.R."/>
            <person name="Angers B."/>
            <person name="Qian P.Y."/>
        </authorList>
    </citation>
    <scope>NUCLEOTIDE SEQUENCE</scope>
    <source>
        <strain evidence="16">R07B-5</strain>
    </source>
</reference>
<evidence type="ECO:0000256" key="12">
    <source>
        <dbReference type="ARBA" id="ARBA00093365"/>
    </source>
</evidence>
<evidence type="ECO:0000313" key="16">
    <source>
        <dbReference type="EMBL" id="KAK2173579.1"/>
    </source>
</evidence>
<feature type="compositionally biased region" description="Low complexity" evidence="14">
    <location>
        <begin position="68"/>
        <end position="96"/>
    </location>
</feature>
<keyword evidence="4" id="KW-0132">Cell division</keyword>
<feature type="repeat" description="WD" evidence="13">
    <location>
        <begin position="466"/>
        <end position="498"/>
    </location>
</feature>
<protein>
    <recommendedName>
        <fullName evidence="10">Cell division cycle protein 20 homolog</fullName>
    </recommendedName>
    <alternativeName>
        <fullName evidence="11">p55CDC</fullName>
    </alternativeName>
</protein>
<dbReference type="SMART" id="SM00320">
    <property type="entry name" value="WD40"/>
    <property type="match status" value="7"/>
</dbReference>
<organism evidence="16 17">
    <name type="scientific">Ridgeia piscesae</name>
    <name type="common">Tubeworm</name>
    <dbReference type="NCBI Taxonomy" id="27915"/>
    <lineage>
        <taxon>Eukaryota</taxon>
        <taxon>Metazoa</taxon>
        <taxon>Spiralia</taxon>
        <taxon>Lophotrochozoa</taxon>
        <taxon>Annelida</taxon>
        <taxon>Polychaeta</taxon>
        <taxon>Sedentaria</taxon>
        <taxon>Canalipalpata</taxon>
        <taxon>Sabellida</taxon>
        <taxon>Siboglinidae</taxon>
        <taxon>Ridgeia</taxon>
    </lineage>
</organism>
<evidence type="ECO:0000256" key="11">
    <source>
        <dbReference type="ARBA" id="ARBA00079207"/>
    </source>
</evidence>
<keyword evidence="5" id="KW-0677">Repeat</keyword>
<gene>
    <name evidence="16" type="ORF">NP493_866g01013</name>
</gene>
<evidence type="ECO:0000259" key="15">
    <source>
        <dbReference type="Pfam" id="PF24807"/>
    </source>
</evidence>
<dbReference type="InterPro" id="IPR056150">
    <property type="entry name" value="WD40_CDC20-Fz"/>
</dbReference>
<evidence type="ECO:0000256" key="3">
    <source>
        <dbReference type="ARBA" id="ARBA00022574"/>
    </source>
</evidence>
<dbReference type="InterPro" id="IPR036322">
    <property type="entry name" value="WD40_repeat_dom_sf"/>
</dbReference>
<dbReference type="GO" id="GO:0005680">
    <property type="term" value="C:anaphase-promoting complex"/>
    <property type="evidence" value="ECO:0007669"/>
    <property type="project" value="TreeGrafter"/>
</dbReference>
<dbReference type="GO" id="GO:1990757">
    <property type="term" value="F:ubiquitin ligase activator activity"/>
    <property type="evidence" value="ECO:0007669"/>
    <property type="project" value="TreeGrafter"/>
</dbReference>
<comment type="similarity">
    <text evidence="2">Belongs to the WD repeat CDC20/Fizzy family.</text>
</comment>
<accession>A0AAD9KLZ4</accession>
<dbReference type="Proteomes" id="UP001209878">
    <property type="component" value="Unassembled WGS sequence"/>
</dbReference>
<evidence type="ECO:0000256" key="10">
    <source>
        <dbReference type="ARBA" id="ARBA00070718"/>
    </source>
</evidence>
<keyword evidence="17" id="KW-1185">Reference proteome</keyword>
<evidence type="ECO:0000256" key="2">
    <source>
        <dbReference type="ARBA" id="ARBA00006445"/>
    </source>
</evidence>
<sequence>MAHFNFENEVSKLIRMDAPITKGPQMRWQRKLGESINSSRNESICNNSVLQSSQCCKTPKSKGLSTRTPGKTPGSSTKTPGKTKQTPGKGSKTPTTMGDRFIPNRSTTQFELGHYHVTSQSNVNDSDEEMMSPSKKEFQTAMSENLNGDLMSSKIISYKNKAPSAPEGYQNSLKVLYSQGHNPTSCKKSIRHIPQVPERILDAPQILDDYYLNLLDWSVNGHMAVCLGGQVYVWNSANGEIQQLMEMEGPEDYVSSVSWISEGNYLAIGTSTSDVQVWDVEHNKMLRNMRGHAARVGSLCWNNYILSSGSRSGNIHHHDVRVANHQVGALSGHTQEVCGLRWSPDGRFLASGGNDNLLNIWPSGGGQYLTTDTPIYTFTQHQAAVKALAWCPWHPSLLASGGGTADRHIRFWNCNTGVCVNSIDTKSQVCSILWSKHYKELVSSHGFAQNQLILWKYPSMTKVAELTGHTARVLHMAMSPDGSTVVSAAADETLRLWKCFAVDPAKKKTPASMLSAAPKTMMRSGIR</sequence>
<comment type="function">
    <text evidence="12">Substrate-specific adapter of the anaphase promoting complex/cyclosome (APC/C) complex that confers substrate specificity by binding to substrates and targeting them to the APC/C complex for ubiquitination and degradation. Recognizes and binds the destruction box (D box) on protein substrates. Involved in the metaphase/anaphase transition of cell cycle. Is regulated by MAD2L1: in metaphase the MAD2L1-CDC20-APC/C ternary complex is inactive and in anaphase the CDC20-APC/C binary complex is active in degrading substrates. The CDC20-APC/C complex positively regulates the formation of synaptic vesicle clustering at active zone to the presynaptic membrane in postmitotic neurons. CDC20-APC/C-induced degradation of NEUROD2 induces presynaptic differentiation. The CDC20-APC/C complex promotes proper dilation formation and radial migration by degrading CCDC41.</text>
</comment>
<dbReference type="CDD" id="cd00200">
    <property type="entry name" value="WD40"/>
    <property type="match status" value="1"/>
</dbReference>
<evidence type="ECO:0000256" key="7">
    <source>
        <dbReference type="ARBA" id="ARBA00022786"/>
    </source>
</evidence>
<dbReference type="SUPFAM" id="SSF50978">
    <property type="entry name" value="WD40 repeat-like"/>
    <property type="match status" value="1"/>
</dbReference>